<dbReference type="NCBIfam" id="TIGR03025">
    <property type="entry name" value="EPS_sugtrans"/>
    <property type="match status" value="1"/>
</dbReference>
<evidence type="ECO:0000256" key="2">
    <source>
        <dbReference type="ARBA" id="ARBA00004236"/>
    </source>
</evidence>
<dbReference type="Pfam" id="PF13727">
    <property type="entry name" value="CoA_binding_3"/>
    <property type="match status" value="1"/>
</dbReference>
<sequence length="469" mass="54834">MISTNLREQSSLMARLLHLVDCLLVVGYLWALVNWYRVPWSVYYTRLAIITFCLCLFFFQSFQLYRSWRGWKFYLEFYVIIKAWATVIGVLLFYFFIFKISIAYSRVVFLIWSITTPVLLFFLHMTARRILRYYRRRGRNIRRAVIVGAGDLGISLAKELETIPWAGIEIMGFFDDKVAEEPELTAMGKPVLGDISKLSDYLTRNDIDYVYIALPMRAERKIFTILRECRSLGARIYLVPDLYLYGLHHAELQSIGKMLILNFNPHTEWKRSFDVIFSLLVVIATLPLMAVIAALIKIEDRGPVIYRHKRITAAGKEFDCLKFRTMRAGADRELAELLAGDPHLRAQWQQTYKLKNDPRITRIGRVLRRTSLDELPQFFNVLRGDMSVVGARPIVGGELQEYYKESAGRYCSMKPGITGPWQVSKRSDIDDYQQRVDLDDWYILNYSLWTDIRIIIRTVYIMFRGNGAY</sequence>
<evidence type="ECO:0000256" key="5">
    <source>
        <dbReference type="ARBA" id="ARBA00022679"/>
    </source>
</evidence>
<feature type="transmembrane region" description="Helical" evidence="9">
    <location>
        <begin position="77"/>
        <end position="97"/>
    </location>
</feature>
<evidence type="ECO:0000256" key="6">
    <source>
        <dbReference type="ARBA" id="ARBA00022692"/>
    </source>
</evidence>
<protein>
    <submittedName>
        <fullName evidence="11">Undecaprenyl-phosphate galactose phosphotransferase</fullName>
    </submittedName>
</protein>
<dbReference type="PANTHER" id="PTHR30576">
    <property type="entry name" value="COLANIC BIOSYNTHESIS UDP-GLUCOSE LIPID CARRIER TRANSFERASE"/>
    <property type="match status" value="1"/>
</dbReference>
<proteinExistence type="inferred from homology"/>
<dbReference type="OrthoDB" id="9808602at2"/>
<evidence type="ECO:0000313" key="12">
    <source>
        <dbReference type="Proteomes" id="UP000184139"/>
    </source>
</evidence>
<name>A0A1M5WVG3_9BACT</name>
<dbReference type="GO" id="GO:0016780">
    <property type="term" value="F:phosphotransferase activity, for other substituted phosphate groups"/>
    <property type="evidence" value="ECO:0007669"/>
    <property type="project" value="TreeGrafter"/>
</dbReference>
<dbReference type="InterPro" id="IPR003362">
    <property type="entry name" value="Bact_transf"/>
</dbReference>
<keyword evidence="7 9" id="KW-1133">Transmembrane helix</keyword>
<feature type="transmembrane region" description="Helical" evidence="9">
    <location>
        <begin position="275"/>
        <end position="296"/>
    </location>
</feature>
<dbReference type="STRING" id="1121409.SAMN02745124_02519"/>
<feature type="transmembrane region" description="Helical" evidence="9">
    <location>
        <begin position="12"/>
        <end position="31"/>
    </location>
</feature>
<evidence type="ECO:0000259" key="10">
    <source>
        <dbReference type="Pfam" id="PF02397"/>
    </source>
</evidence>
<dbReference type="AlphaFoldDB" id="A0A1M5WVG3"/>
<evidence type="ECO:0000256" key="7">
    <source>
        <dbReference type="ARBA" id="ARBA00022989"/>
    </source>
</evidence>
<comment type="similarity">
    <text evidence="3">Belongs to the bacterial sugar transferase family.</text>
</comment>
<accession>A0A1M5WVG3</accession>
<feature type="transmembrane region" description="Helical" evidence="9">
    <location>
        <begin position="103"/>
        <end position="127"/>
    </location>
</feature>
<evidence type="ECO:0000256" key="3">
    <source>
        <dbReference type="ARBA" id="ARBA00006464"/>
    </source>
</evidence>
<evidence type="ECO:0000256" key="4">
    <source>
        <dbReference type="ARBA" id="ARBA00022475"/>
    </source>
</evidence>
<keyword evidence="6 9" id="KW-0812">Transmembrane</keyword>
<evidence type="ECO:0000313" key="11">
    <source>
        <dbReference type="EMBL" id="SHH91124.1"/>
    </source>
</evidence>
<keyword evidence="5 11" id="KW-0808">Transferase</keyword>
<dbReference type="InterPro" id="IPR036291">
    <property type="entry name" value="NAD(P)-bd_dom_sf"/>
</dbReference>
<dbReference type="GO" id="GO:0005886">
    <property type="term" value="C:plasma membrane"/>
    <property type="evidence" value="ECO:0007669"/>
    <property type="project" value="UniProtKB-SubCell"/>
</dbReference>
<feature type="transmembrane region" description="Helical" evidence="9">
    <location>
        <begin position="43"/>
        <end position="65"/>
    </location>
</feature>
<keyword evidence="4" id="KW-1003">Cell membrane</keyword>
<dbReference type="Proteomes" id="UP000184139">
    <property type="component" value="Unassembled WGS sequence"/>
</dbReference>
<dbReference type="Gene3D" id="3.40.50.720">
    <property type="entry name" value="NAD(P)-binding Rossmann-like Domain"/>
    <property type="match status" value="1"/>
</dbReference>
<feature type="domain" description="Bacterial sugar transferase" evidence="10">
    <location>
        <begin position="270"/>
        <end position="463"/>
    </location>
</feature>
<dbReference type="PANTHER" id="PTHR30576:SF4">
    <property type="entry name" value="UNDECAPRENYL-PHOSPHATE GALACTOSE PHOSPHOTRANSFERASE"/>
    <property type="match status" value="1"/>
</dbReference>
<comment type="subcellular location">
    <subcellularLocation>
        <location evidence="2">Cell membrane</location>
    </subcellularLocation>
    <subcellularLocation>
        <location evidence="1">Membrane</location>
        <topology evidence="1">Multi-pass membrane protein</topology>
    </subcellularLocation>
</comment>
<dbReference type="SUPFAM" id="SSF51735">
    <property type="entry name" value="NAD(P)-binding Rossmann-fold domains"/>
    <property type="match status" value="1"/>
</dbReference>
<gene>
    <name evidence="11" type="ORF">SAMN02745124_02519</name>
</gene>
<dbReference type="Pfam" id="PF02397">
    <property type="entry name" value="Bac_transf"/>
    <property type="match status" value="1"/>
</dbReference>
<dbReference type="InterPro" id="IPR017475">
    <property type="entry name" value="EPS_sugar_tfrase"/>
</dbReference>
<dbReference type="RefSeq" id="WP_073376541.1">
    <property type="nucleotide sequence ID" value="NZ_FQXS01000015.1"/>
</dbReference>
<evidence type="ECO:0000256" key="8">
    <source>
        <dbReference type="ARBA" id="ARBA00023136"/>
    </source>
</evidence>
<dbReference type="EMBL" id="FQXS01000015">
    <property type="protein sequence ID" value="SHH91124.1"/>
    <property type="molecule type" value="Genomic_DNA"/>
</dbReference>
<evidence type="ECO:0000256" key="1">
    <source>
        <dbReference type="ARBA" id="ARBA00004141"/>
    </source>
</evidence>
<organism evidence="11 12">
    <name type="scientific">Desulfofustis glycolicus DSM 9705</name>
    <dbReference type="NCBI Taxonomy" id="1121409"/>
    <lineage>
        <taxon>Bacteria</taxon>
        <taxon>Pseudomonadati</taxon>
        <taxon>Thermodesulfobacteriota</taxon>
        <taxon>Desulfobulbia</taxon>
        <taxon>Desulfobulbales</taxon>
        <taxon>Desulfocapsaceae</taxon>
        <taxon>Desulfofustis</taxon>
    </lineage>
</organism>
<evidence type="ECO:0000256" key="9">
    <source>
        <dbReference type="SAM" id="Phobius"/>
    </source>
</evidence>
<reference evidence="11 12" key="1">
    <citation type="submission" date="2016-11" db="EMBL/GenBank/DDBJ databases">
        <authorList>
            <person name="Jaros S."/>
            <person name="Januszkiewicz K."/>
            <person name="Wedrychowicz H."/>
        </authorList>
    </citation>
    <scope>NUCLEOTIDE SEQUENCE [LARGE SCALE GENOMIC DNA]</scope>
    <source>
        <strain evidence="11 12">DSM 9705</strain>
    </source>
</reference>
<keyword evidence="12" id="KW-1185">Reference proteome</keyword>
<keyword evidence="8 9" id="KW-0472">Membrane</keyword>